<dbReference type="EMBL" id="VZCC01000001">
    <property type="protein sequence ID" value="MQN82407.1"/>
    <property type="molecule type" value="Genomic_DNA"/>
</dbReference>
<dbReference type="PANTHER" id="PTHR40588:SF1">
    <property type="entry name" value="MRNA INTERFERASE TOXIN YAFQ"/>
    <property type="match status" value="1"/>
</dbReference>
<dbReference type="Proteomes" id="UP000421408">
    <property type="component" value="Unassembled WGS sequence"/>
</dbReference>
<dbReference type="AlphaFoldDB" id="A0A3E4S9D3"/>
<dbReference type="RefSeq" id="WP_117695740.1">
    <property type="nucleotide sequence ID" value="NZ_CATKVU010000001.1"/>
</dbReference>
<dbReference type="Proteomes" id="UP000286211">
    <property type="component" value="Unassembled WGS sequence"/>
</dbReference>
<proteinExistence type="predicted"/>
<name>A0A3E4S9D3_9BACT</name>
<comment type="caution">
    <text evidence="8">The sequence shown here is derived from an EMBL/GenBank/DDBJ whole genome shotgun (WGS) entry which is preliminary data.</text>
</comment>
<dbReference type="EMBL" id="QRNN01000124">
    <property type="protein sequence ID" value="RHK44721.1"/>
    <property type="molecule type" value="Genomic_DNA"/>
</dbReference>
<evidence type="ECO:0000313" key="16">
    <source>
        <dbReference type="Proteomes" id="UP000406735"/>
    </source>
</evidence>
<evidence type="ECO:0000256" key="2">
    <source>
        <dbReference type="PIRSR" id="PIRSR006156-1"/>
    </source>
</evidence>
<dbReference type="PIRSF" id="PIRSF006156">
    <property type="entry name" value="YafQ"/>
    <property type="match status" value="1"/>
</dbReference>
<reference evidence="11 12" key="1">
    <citation type="submission" date="2018-08" db="EMBL/GenBank/DDBJ databases">
        <title>A genome reference for cultivated species of the human gut microbiota.</title>
        <authorList>
            <person name="Zou Y."/>
            <person name="Xue W."/>
            <person name="Luo G."/>
        </authorList>
    </citation>
    <scope>NUCLEOTIDE SEQUENCE [LARGE SCALE GENOMIC DNA]</scope>
    <source>
        <strain evidence="10 12">AF43-2</strain>
        <strain evidence="9 14">AF46-2NS</strain>
        <strain evidence="8 15">AM22-1</strain>
        <strain evidence="7 13">OF03-3</strain>
        <strain evidence="6 11">TF06-40</strain>
    </source>
</reference>
<feature type="active site" description="Proton donor" evidence="2">
    <location>
        <position position="87"/>
    </location>
</feature>
<dbReference type="Proteomes" id="UP000284562">
    <property type="component" value="Unassembled WGS sequence"/>
</dbReference>
<evidence type="ECO:0000313" key="12">
    <source>
        <dbReference type="Proteomes" id="UP000284562"/>
    </source>
</evidence>
<dbReference type="Pfam" id="PF15738">
    <property type="entry name" value="YafQ_toxin"/>
    <property type="match status" value="1"/>
</dbReference>
<keyword evidence="1" id="KW-1277">Toxin-antitoxin system</keyword>
<evidence type="ECO:0000313" key="10">
    <source>
        <dbReference type="EMBL" id="RHK44721.1"/>
    </source>
</evidence>
<dbReference type="SUPFAM" id="SSF143011">
    <property type="entry name" value="RelE-like"/>
    <property type="match status" value="1"/>
</dbReference>
<dbReference type="NCBIfam" id="TIGR02385">
    <property type="entry name" value="RelE_StbE"/>
    <property type="match status" value="1"/>
</dbReference>
<dbReference type="EMBL" id="VZCY01000084">
    <property type="protein sequence ID" value="MQN10148.1"/>
    <property type="molecule type" value="Genomic_DNA"/>
</dbReference>
<dbReference type="EMBL" id="QRIN01000091">
    <property type="protein sequence ID" value="RHG62169.1"/>
    <property type="molecule type" value="Genomic_DNA"/>
</dbReference>
<dbReference type="EMBL" id="JANDWU010000043">
    <property type="protein sequence ID" value="MCP9550701.1"/>
    <property type="molecule type" value="Genomic_DNA"/>
</dbReference>
<dbReference type="Proteomes" id="UP000285604">
    <property type="component" value="Unassembled WGS sequence"/>
</dbReference>
<dbReference type="InterPro" id="IPR007712">
    <property type="entry name" value="RelE/ParE_toxin"/>
</dbReference>
<dbReference type="EMBL" id="QRNB01000091">
    <property type="protein sequence ID" value="RHK08511.1"/>
    <property type="molecule type" value="Genomic_DNA"/>
</dbReference>
<dbReference type="Gene3D" id="3.30.2310.20">
    <property type="entry name" value="RelE-like"/>
    <property type="match status" value="1"/>
</dbReference>
<dbReference type="Proteomes" id="UP000286501">
    <property type="component" value="Unassembled WGS sequence"/>
</dbReference>
<dbReference type="Proteomes" id="UP001205506">
    <property type="component" value="Unassembled WGS sequence"/>
</dbReference>
<dbReference type="GO" id="GO:0006415">
    <property type="term" value="P:translational termination"/>
    <property type="evidence" value="ECO:0007669"/>
    <property type="project" value="TreeGrafter"/>
</dbReference>
<dbReference type="GO" id="GO:0004521">
    <property type="term" value="F:RNA endonuclease activity"/>
    <property type="evidence" value="ECO:0007669"/>
    <property type="project" value="TreeGrafter"/>
</dbReference>
<evidence type="ECO:0000256" key="1">
    <source>
        <dbReference type="ARBA" id="ARBA00022649"/>
    </source>
</evidence>
<evidence type="ECO:0000313" key="5">
    <source>
        <dbReference type="EMBL" id="MQN82407.1"/>
    </source>
</evidence>
<reference evidence="3" key="3">
    <citation type="submission" date="2022-07" db="EMBL/GenBank/DDBJ databases">
        <title>Prevotella copri.</title>
        <authorList>
            <person name="Yang C."/>
        </authorList>
    </citation>
    <scope>NUCLEOTIDE SEQUENCE</scope>
    <source>
        <strain evidence="3">HF1805</strain>
    </source>
</reference>
<reference evidence="5" key="4">
    <citation type="submission" date="2022-12" db="EMBL/GenBank/DDBJ databases">
        <title>Distinct polysaccharide growth profiles of human intestinal Prevotella copri isolates.</title>
        <authorList>
            <person name="Fehlner-Peach H."/>
            <person name="Magnabosco C."/>
            <person name="Raghavan V."/>
            <person name="Scher J.U."/>
            <person name="Tett A."/>
            <person name="Cox L.M."/>
            <person name="Gottsegen C."/>
            <person name="Watters A."/>
            <person name="Wiltshire- Gordon J.D."/>
            <person name="Segata N."/>
            <person name="Bonneau R."/>
            <person name="Littman D.R."/>
        </authorList>
    </citation>
    <scope>NUCLEOTIDE SEQUENCE</scope>
    <source>
        <strain evidence="5">IAA108</strain>
    </source>
</reference>
<accession>A0A3E4S9D3</accession>
<evidence type="ECO:0000313" key="6">
    <source>
        <dbReference type="EMBL" id="RGL54802.1"/>
    </source>
</evidence>
<dbReference type="EMBL" id="QSCI01000161">
    <property type="protein sequence ID" value="RGX88168.1"/>
    <property type="molecule type" value="Genomic_DNA"/>
</dbReference>
<evidence type="ECO:0000313" key="15">
    <source>
        <dbReference type="Proteomes" id="UP000286501"/>
    </source>
</evidence>
<evidence type="ECO:0000313" key="14">
    <source>
        <dbReference type="Proteomes" id="UP000286211"/>
    </source>
</evidence>
<dbReference type="Proteomes" id="UP000261187">
    <property type="component" value="Unassembled WGS sequence"/>
</dbReference>
<dbReference type="PANTHER" id="PTHR40588">
    <property type="entry name" value="MRNA INTERFERASE TOXIN YAFQ"/>
    <property type="match status" value="1"/>
</dbReference>
<dbReference type="InterPro" id="IPR035093">
    <property type="entry name" value="RelE/ParE_toxin_dom_sf"/>
</dbReference>
<evidence type="ECO:0000313" key="11">
    <source>
        <dbReference type="Proteomes" id="UP000261187"/>
    </source>
</evidence>
<evidence type="ECO:0000313" key="4">
    <source>
        <dbReference type="EMBL" id="MQN10148.1"/>
    </source>
</evidence>
<reference evidence="16 17" key="2">
    <citation type="submission" date="2019-09" db="EMBL/GenBank/DDBJ databases">
        <title>Distinct polysaccharide growth profiles of human intestinal Prevotella copri isolates.</title>
        <authorList>
            <person name="Fehlner-Peach H."/>
            <person name="Magnabosco C."/>
            <person name="Raghavan V."/>
            <person name="Scher J.U."/>
            <person name="Tett A."/>
            <person name="Cox L.M."/>
            <person name="Gottsegen C."/>
            <person name="Watters A."/>
            <person name="Wiltshire- Gordon J.D."/>
            <person name="Segata N."/>
            <person name="Bonneau R."/>
            <person name="Littman D.R."/>
        </authorList>
    </citation>
    <scope>NUCLEOTIDE SEQUENCE [LARGE SCALE GENOMIC DNA]</scope>
    <source>
        <strain evidence="17">iAA108</strain>
        <strain evidence="16">iK21513</strain>
        <strain evidence="4">IK21513</strain>
    </source>
</reference>
<evidence type="ECO:0000313" key="7">
    <source>
        <dbReference type="EMBL" id="RGX88168.1"/>
    </source>
</evidence>
<gene>
    <name evidence="10" type="ORF">DW064_15485</name>
    <name evidence="9" type="ORF">DW079_13025</name>
    <name evidence="8" type="ORF">DW250_14530</name>
    <name evidence="7" type="ORF">DXA63_16335</name>
    <name evidence="6" type="ORF">DXC61_14530</name>
    <name evidence="5" type="ORF">F7D74_00005</name>
    <name evidence="4" type="ORF">F7D97_09515</name>
    <name evidence="3" type="ORF">NNC68_14665</name>
</gene>
<dbReference type="EMBL" id="QSSA01000049">
    <property type="protein sequence ID" value="RGL54802.1"/>
    <property type="molecule type" value="Genomic_DNA"/>
</dbReference>
<dbReference type="Proteomes" id="UP000406735">
    <property type="component" value="Unassembled WGS sequence"/>
</dbReference>
<dbReference type="GO" id="GO:0006402">
    <property type="term" value="P:mRNA catabolic process"/>
    <property type="evidence" value="ECO:0007669"/>
    <property type="project" value="TreeGrafter"/>
</dbReference>
<protein>
    <submittedName>
        <fullName evidence="8">Type II toxin-antitoxin system YafQ family toxin</fullName>
    </submittedName>
</protein>
<evidence type="ECO:0000313" key="17">
    <source>
        <dbReference type="Proteomes" id="UP000421408"/>
    </source>
</evidence>
<evidence type="ECO:0000313" key="9">
    <source>
        <dbReference type="EMBL" id="RHK08511.1"/>
    </source>
</evidence>
<evidence type="ECO:0000313" key="8">
    <source>
        <dbReference type="EMBL" id="RHG62169.1"/>
    </source>
</evidence>
<dbReference type="InterPro" id="IPR004386">
    <property type="entry name" value="Toxin_YafQ-like"/>
</dbReference>
<evidence type="ECO:0000313" key="3">
    <source>
        <dbReference type="EMBL" id="MCP9550701.1"/>
    </source>
</evidence>
<evidence type="ECO:0000313" key="13">
    <source>
        <dbReference type="Proteomes" id="UP000285604"/>
    </source>
</evidence>
<sequence length="93" mass="10820">MKYTVKYSTLFKKSFKKCMKRGCSEGKFRKVISILAETGTLPPEYKPHPLKSNYKGCMECHITSDWLLVWKQNDKELILILTDTGTHSDIFGW</sequence>
<organism evidence="8 15">
    <name type="scientific">Segatella copri</name>
    <dbReference type="NCBI Taxonomy" id="165179"/>
    <lineage>
        <taxon>Bacteria</taxon>
        <taxon>Pseudomonadati</taxon>
        <taxon>Bacteroidota</taxon>
        <taxon>Bacteroidia</taxon>
        <taxon>Bacteroidales</taxon>
        <taxon>Prevotellaceae</taxon>
        <taxon>Segatella</taxon>
    </lineage>
</organism>